<reference evidence="1" key="1">
    <citation type="journal article" date="2015" name="Nature">
        <title>Complex archaea that bridge the gap between prokaryotes and eukaryotes.</title>
        <authorList>
            <person name="Spang A."/>
            <person name="Saw J.H."/>
            <person name="Jorgensen S.L."/>
            <person name="Zaremba-Niedzwiedzka K."/>
            <person name="Martijn J."/>
            <person name="Lind A.E."/>
            <person name="van Eijk R."/>
            <person name="Schleper C."/>
            <person name="Guy L."/>
            <person name="Ettema T.J."/>
        </authorList>
    </citation>
    <scope>NUCLEOTIDE SEQUENCE</scope>
</reference>
<protein>
    <submittedName>
        <fullName evidence="1">Uncharacterized protein</fullName>
    </submittedName>
</protein>
<name>A0A0F9EA40_9ZZZZ</name>
<dbReference type="EMBL" id="LAZR01037915">
    <property type="protein sequence ID" value="KKL20923.1"/>
    <property type="molecule type" value="Genomic_DNA"/>
</dbReference>
<dbReference type="AlphaFoldDB" id="A0A0F9EA40"/>
<sequence length="33" mass="3460">MQVSVEIPDGKYCDGCPLVGDAHYGAGYCGLLK</sequence>
<accession>A0A0F9EA40</accession>
<proteinExistence type="predicted"/>
<comment type="caution">
    <text evidence="1">The sequence shown here is derived from an EMBL/GenBank/DDBJ whole genome shotgun (WGS) entry which is preliminary data.</text>
</comment>
<gene>
    <name evidence="1" type="ORF">LCGC14_2450590</name>
</gene>
<evidence type="ECO:0000313" key="1">
    <source>
        <dbReference type="EMBL" id="KKL20923.1"/>
    </source>
</evidence>
<organism evidence="1">
    <name type="scientific">marine sediment metagenome</name>
    <dbReference type="NCBI Taxonomy" id="412755"/>
    <lineage>
        <taxon>unclassified sequences</taxon>
        <taxon>metagenomes</taxon>
        <taxon>ecological metagenomes</taxon>
    </lineage>
</organism>